<dbReference type="HOGENOM" id="CLU_3097455_0_0_9"/>
<reference evidence="1 2" key="1">
    <citation type="submission" date="2013-02" db="EMBL/GenBank/DDBJ databases">
        <title>Genome sequence of Clostridium saccharoperbutylacetonicum N1-4(HMT).</title>
        <authorList>
            <person name="Poehlein A."/>
            <person name="Daniel R."/>
        </authorList>
    </citation>
    <scope>NUCLEOTIDE SEQUENCE [LARGE SCALE GENOMIC DNA]</scope>
    <source>
        <strain evidence="2">N1-4(HMT)</strain>
    </source>
</reference>
<accession>M1MUF1</accession>
<dbReference type="EMBL" id="CP004121">
    <property type="protein sequence ID" value="AGF58296.1"/>
    <property type="molecule type" value="Genomic_DNA"/>
</dbReference>
<sequence length="51" mass="6202">MNFEHTYLITEKYIDYLLAKNKFSIVKKVFYEETSSIFYITIKDSKVQEKN</sequence>
<dbReference type="AlphaFoldDB" id="M1MUF1"/>
<evidence type="ECO:0000313" key="2">
    <source>
        <dbReference type="Proteomes" id="UP000011728"/>
    </source>
</evidence>
<protein>
    <submittedName>
        <fullName evidence="1">Uncharacterized protein</fullName>
    </submittedName>
</protein>
<gene>
    <name evidence="1" type="ORF">Cspa_c45430</name>
</gene>
<proteinExistence type="predicted"/>
<dbReference type="PATRIC" id="fig|931276.5.peg.4579"/>
<evidence type="ECO:0000313" key="1">
    <source>
        <dbReference type="EMBL" id="AGF58296.1"/>
    </source>
</evidence>
<organism evidence="1 2">
    <name type="scientific">Clostridium saccharoperbutylacetonicum N1-4(HMT)</name>
    <dbReference type="NCBI Taxonomy" id="931276"/>
    <lineage>
        <taxon>Bacteria</taxon>
        <taxon>Bacillati</taxon>
        <taxon>Bacillota</taxon>
        <taxon>Clostridia</taxon>
        <taxon>Eubacteriales</taxon>
        <taxon>Clostridiaceae</taxon>
        <taxon>Clostridium</taxon>
    </lineage>
</organism>
<name>M1MUF1_9CLOT</name>
<keyword evidence="2" id="KW-1185">Reference proteome</keyword>
<dbReference type="Proteomes" id="UP000011728">
    <property type="component" value="Chromosome"/>
</dbReference>
<dbReference type="KEGG" id="csr:Cspa_c45430"/>